<accession>A0A430B859</accession>
<keyword evidence="3" id="KW-1185">Reference proteome</keyword>
<dbReference type="InterPro" id="IPR008319">
    <property type="entry name" value="GyrI-like_CCH_Lin2189-like"/>
</dbReference>
<dbReference type="AlphaFoldDB" id="A0A430B859"/>
<name>A0A430B859_9ENTE</name>
<protein>
    <recommendedName>
        <fullName evidence="1">GyrI-like small molecule binding domain-containing protein</fullName>
    </recommendedName>
</protein>
<evidence type="ECO:0000259" key="1">
    <source>
        <dbReference type="Pfam" id="PF06445"/>
    </source>
</evidence>
<dbReference type="RefSeq" id="WP_126791779.1">
    <property type="nucleotide sequence ID" value="NZ_CP060720.1"/>
</dbReference>
<evidence type="ECO:0000313" key="2">
    <source>
        <dbReference type="EMBL" id="RSU16512.1"/>
    </source>
</evidence>
<dbReference type="Gene3D" id="3.20.80.10">
    <property type="entry name" value="Regulatory factor, effector binding domain"/>
    <property type="match status" value="1"/>
</dbReference>
<comment type="caution">
    <text evidence="2">The sequence shown here is derived from an EMBL/GenBank/DDBJ whole genome shotgun (WGS) entry which is preliminary data.</text>
</comment>
<dbReference type="GeneID" id="95580383"/>
<evidence type="ECO:0000313" key="3">
    <source>
        <dbReference type="Proteomes" id="UP000288028"/>
    </source>
</evidence>
<dbReference type="InterPro" id="IPR029442">
    <property type="entry name" value="GyrI-like"/>
</dbReference>
<sequence>MKHEWRKQEKDIYLPKKIEITRIPAFNFLILEGEGNPNRPEFSQQIEALYSVSYAIRMKLKKGIGCEAFEYTVYPLEGVWTTSDGSRDESLNKEALVYRIMIRQPESATKEMVLEAIENTKGKKVNPYLDDLVFESYEEGLVSQIIHTGSFDTEQMSFEKMDMFLKEAGYSKNWTMKSYAHREIYLSDARRVTPEKRKTVLRYKLKELNES</sequence>
<dbReference type="Proteomes" id="UP000288028">
    <property type="component" value="Unassembled WGS sequence"/>
</dbReference>
<reference evidence="2 3" key="1">
    <citation type="submission" date="2017-05" db="EMBL/GenBank/DDBJ databases">
        <title>Vagococcus spp. assemblies.</title>
        <authorList>
            <person name="Gulvik C.A."/>
        </authorList>
    </citation>
    <scope>NUCLEOTIDE SEQUENCE [LARGE SCALE GENOMIC DNA]</scope>
    <source>
        <strain evidence="2 3">SS1714</strain>
    </source>
</reference>
<dbReference type="Pfam" id="PF06445">
    <property type="entry name" value="GyrI-like"/>
    <property type="match status" value="1"/>
</dbReference>
<gene>
    <name evidence="2" type="ORF">CBF28_03015</name>
</gene>
<organism evidence="2 3">
    <name type="scientific">Vagococcus carniphilus</name>
    <dbReference type="NCBI Taxonomy" id="218144"/>
    <lineage>
        <taxon>Bacteria</taxon>
        <taxon>Bacillati</taxon>
        <taxon>Bacillota</taxon>
        <taxon>Bacilli</taxon>
        <taxon>Lactobacillales</taxon>
        <taxon>Enterococcaceae</taxon>
        <taxon>Vagococcus</taxon>
    </lineage>
</organism>
<dbReference type="InterPro" id="IPR011256">
    <property type="entry name" value="Reg_factor_effector_dom_sf"/>
</dbReference>
<proteinExistence type="predicted"/>
<dbReference type="EMBL" id="NGKB01000002">
    <property type="protein sequence ID" value="RSU16512.1"/>
    <property type="molecule type" value="Genomic_DNA"/>
</dbReference>
<dbReference type="PIRSF" id="PIRSF031644">
    <property type="entry name" value="UCP031644"/>
    <property type="match status" value="1"/>
</dbReference>
<dbReference type="OrthoDB" id="4772335at2"/>
<feature type="domain" description="GyrI-like small molecule binding" evidence="1">
    <location>
        <begin position="17"/>
        <end position="199"/>
    </location>
</feature>